<evidence type="ECO:0000256" key="2">
    <source>
        <dbReference type="ARBA" id="ARBA00009539"/>
    </source>
</evidence>
<comment type="pathway">
    <text evidence="1">Cofactor biosynthesis; tetrahydrofolate biosynthesis; 5,6,7,8-tetrahydrofolate from 7,8-dihydrofolate: step 1/1.</text>
</comment>
<dbReference type="GO" id="GO:0004146">
    <property type="term" value="F:dihydrofolate reductase activity"/>
    <property type="evidence" value="ECO:0007669"/>
    <property type="project" value="UniProtKB-EC"/>
</dbReference>
<dbReference type="GO" id="GO:0006730">
    <property type="term" value="P:one-carbon metabolic process"/>
    <property type="evidence" value="ECO:0007669"/>
    <property type="project" value="UniProtKB-KW"/>
</dbReference>
<keyword evidence="4" id="KW-0554">One-carbon metabolism</keyword>
<keyword evidence="5" id="KW-0521">NADP</keyword>
<reference evidence="10" key="1">
    <citation type="journal article" date="2018" name="J Glob Antimicrob Resist">
        <title>First detection of a blaCTX-M-15-carrying plasmid in Vibrio alginolyticus.</title>
        <authorList>
            <person name="Zheng Z."/>
            <person name="Li R."/>
            <person name="Wong M.H."/>
            <person name="Chan E.W."/>
            <person name="Xia X."/>
            <person name="Chen S."/>
        </authorList>
    </citation>
    <scope>NUCLEOTIDE SEQUENCE</scope>
    <source>
        <strain evidence="10">Vb0506</strain>
        <plasmid evidence="10">pVb0506</plasmid>
    </source>
</reference>
<evidence type="ECO:0000256" key="8">
    <source>
        <dbReference type="RuleBase" id="RU004474"/>
    </source>
</evidence>
<dbReference type="GO" id="GO:0046655">
    <property type="term" value="P:folic acid metabolic process"/>
    <property type="evidence" value="ECO:0007669"/>
    <property type="project" value="TreeGrafter"/>
</dbReference>
<keyword evidence="10" id="KW-0614">Plasmid</keyword>
<evidence type="ECO:0000256" key="7">
    <source>
        <dbReference type="ARBA" id="ARBA00025067"/>
    </source>
</evidence>
<dbReference type="InterPro" id="IPR001796">
    <property type="entry name" value="DHFR_dom"/>
</dbReference>
<feature type="domain" description="DHFR" evidence="9">
    <location>
        <begin position="3"/>
        <end position="183"/>
    </location>
</feature>
<dbReference type="RefSeq" id="WP_001143450.1">
    <property type="nucleotide sequence ID" value="NZ_MF497432.1"/>
</dbReference>
<name>A0A223DPY3_VIBAL</name>
<dbReference type="Pfam" id="PF00186">
    <property type="entry name" value="DHFR_1"/>
    <property type="match status" value="2"/>
</dbReference>
<dbReference type="CDD" id="cd00209">
    <property type="entry name" value="DHFR"/>
    <property type="match status" value="1"/>
</dbReference>
<evidence type="ECO:0000256" key="4">
    <source>
        <dbReference type="ARBA" id="ARBA00022563"/>
    </source>
</evidence>
<dbReference type="Gene3D" id="3.40.430.10">
    <property type="entry name" value="Dihydrofolate Reductase, subunit A"/>
    <property type="match status" value="1"/>
</dbReference>
<evidence type="ECO:0000256" key="1">
    <source>
        <dbReference type="ARBA" id="ARBA00004903"/>
    </source>
</evidence>
<dbReference type="AlphaFoldDB" id="A0A223DPY3"/>
<dbReference type="GO" id="GO:0050661">
    <property type="term" value="F:NADP binding"/>
    <property type="evidence" value="ECO:0007669"/>
    <property type="project" value="InterPro"/>
</dbReference>
<evidence type="ECO:0000259" key="9">
    <source>
        <dbReference type="PROSITE" id="PS51330"/>
    </source>
</evidence>
<dbReference type="NCBIfam" id="NF000134">
    <property type="entry name" value="trim_DfrA23"/>
    <property type="match status" value="1"/>
</dbReference>
<evidence type="ECO:0000256" key="5">
    <source>
        <dbReference type="ARBA" id="ARBA00022857"/>
    </source>
</evidence>
<dbReference type="EC" id="1.5.1.3" evidence="3"/>
<sequence length="186" mass="20864">MPTVEIIVAVDPVGGFGRNGQIPWTCKEDMKRFTTISKEIRVCVMGKNTYKDMLDMQMKKEGAEERIKEKGILPERESYVVSSTLKPEDVIGATVVPDLRAVLNQYHDSDQRIAVIGGEKLYVQALASATKVHMTVMHKPYNCDRTLPMSYIDKKFVAGQGSITIQTAVDGETHPVKFITYERARP</sequence>
<geneLocation type="plasmid" evidence="10">
    <name>pVb0506</name>
</geneLocation>
<dbReference type="InterPro" id="IPR024072">
    <property type="entry name" value="DHFR-like_dom_sf"/>
</dbReference>
<organism evidence="10">
    <name type="scientific">Vibrio alginolyticus</name>
    <dbReference type="NCBI Taxonomy" id="663"/>
    <lineage>
        <taxon>Bacteria</taxon>
        <taxon>Pseudomonadati</taxon>
        <taxon>Pseudomonadota</taxon>
        <taxon>Gammaproteobacteria</taxon>
        <taxon>Vibrionales</taxon>
        <taxon>Vibrionaceae</taxon>
        <taxon>Vibrio</taxon>
    </lineage>
</organism>
<protein>
    <recommendedName>
        <fullName evidence="3">dihydrofolate reductase</fullName>
        <ecNumber evidence="3">1.5.1.3</ecNumber>
    </recommendedName>
</protein>
<dbReference type="EMBL" id="MF497432">
    <property type="protein sequence ID" value="ASS84766.1"/>
    <property type="molecule type" value="Genomic_DNA"/>
</dbReference>
<dbReference type="SUPFAM" id="SSF53597">
    <property type="entry name" value="Dihydrofolate reductase-like"/>
    <property type="match status" value="1"/>
</dbReference>
<dbReference type="UniPathway" id="UPA00077">
    <property type="reaction ID" value="UER00158"/>
</dbReference>
<evidence type="ECO:0000313" key="10">
    <source>
        <dbReference type="EMBL" id="ASS84766.1"/>
    </source>
</evidence>
<dbReference type="GO" id="GO:0046452">
    <property type="term" value="P:dihydrofolate metabolic process"/>
    <property type="evidence" value="ECO:0007669"/>
    <property type="project" value="TreeGrafter"/>
</dbReference>
<comment type="function">
    <text evidence="7">Key enzyme in folate metabolism. Catalyzes an essential reaction for de novo glycine and purine synthesis, and for DNA precursor synthesis.</text>
</comment>
<evidence type="ECO:0000256" key="6">
    <source>
        <dbReference type="ARBA" id="ARBA00023002"/>
    </source>
</evidence>
<dbReference type="PANTHER" id="PTHR48069:SF3">
    <property type="entry name" value="DIHYDROFOLATE REDUCTASE"/>
    <property type="match status" value="1"/>
</dbReference>
<dbReference type="GO" id="GO:0046654">
    <property type="term" value="P:tetrahydrofolate biosynthetic process"/>
    <property type="evidence" value="ECO:0007669"/>
    <property type="project" value="UniProtKB-UniPathway"/>
</dbReference>
<dbReference type="InterPro" id="IPR012259">
    <property type="entry name" value="DHFR"/>
</dbReference>
<dbReference type="PANTHER" id="PTHR48069">
    <property type="entry name" value="DIHYDROFOLATE REDUCTASE"/>
    <property type="match status" value="1"/>
</dbReference>
<dbReference type="PROSITE" id="PS51330">
    <property type="entry name" value="DHFR_2"/>
    <property type="match status" value="1"/>
</dbReference>
<proteinExistence type="inferred from homology"/>
<keyword evidence="6" id="KW-0560">Oxidoreductase</keyword>
<dbReference type="PRINTS" id="PR00070">
    <property type="entry name" value="DHFR"/>
</dbReference>
<dbReference type="InterPro" id="IPR017925">
    <property type="entry name" value="DHFR_CS"/>
</dbReference>
<dbReference type="PROSITE" id="PS00075">
    <property type="entry name" value="DHFR_1"/>
    <property type="match status" value="1"/>
</dbReference>
<accession>A0A223DPY3</accession>
<evidence type="ECO:0000256" key="3">
    <source>
        <dbReference type="ARBA" id="ARBA00012856"/>
    </source>
</evidence>
<comment type="similarity">
    <text evidence="2 8">Belongs to the dihydrofolate reductase family.</text>
</comment>